<reference evidence="2 3" key="1">
    <citation type="journal article" date="2016" name="Nat. Commun.">
        <title>Thousands of microbial genomes shed light on interconnected biogeochemical processes in an aquifer system.</title>
        <authorList>
            <person name="Anantharaman K."/>
            <person name="Brown C.T."/>
            <person name="Hug L.A."/>
            <person name="Sharon I."/>
            <person name="Castelle C.J."/>
            <person name="Probst A.J."/>
            <person name="Thomas B.C."/>
            <person name="Singh A."/>
            <person name="Wilkins M.J."/>
            <person name="Karaoz U."/>
            <person name="Brodie E.L."/>
            <person name="Williams K.H."/>
            <person name="Hubbard S.S."/>
            <person name="Banfield J.F."/>
        </authorList>
    </citation>
    <scope>NUCLEOTIDE SEQUENCE [LARGE SCALE GENOMIC DNA]</scope>
</reference>
<proteinExistence type="predicted"/>
<sequence length="225" mass="25879">MSKKQLTITMSIIVILAAIGGWYFYSQKQTVNPPVVDDGVEPDGGNVVVENGDIDTSDSSSTALATEDWLTYRNEEYGFEVRYPEGWGDNYNISSYKDGIYQNIFYVDNWGETQKEGAELYDGAYFKISFITNKESINIHDFINMEHKNLNNIENMEVNGKLFYIINVDNINNFSGDSIENSYMKDIYFEMGNNILKMKMYSIGGKYITLKQVLDQIFNTFKFIK</sequence>
<comment type="caution">
    <text evidence="2">The sequence shown here is derived from an EMBL/GenBank/DDBJ whole genome shotgun (WGS) entry which is preliminary data.</text>
</comment>
<keyword evidence="1" id="KW-0472">Membrane</keyword>
<protein>
    <recommendedName>
        <fullName evidence="4">PsbP C-terminal domain-containing protein</fullName>
    </recommendedName>
</protein>
<evidence type="ECO:0008006" key="4">
    <source>
        <dbReference type="Google" id="ProtNLM"/>
    </source>
</evidence>
<evidence type="ECO:0000256" key="1">
    <source>
        <dbReference type="SAM" id="Phobius"/>
    </source>
</evidence>
<dbReference type="EMBL" id="MFGC01000029">
    <property type="protein sequence ID" value="OGF27006.1"/>
    <property type="molecule type" value="Genomic_DNA"/>
</dbReference>
<keyword evidence="1" id="KW-0812">Transmembrane</keyword>
<dbReference type="STRING" id="1797995.A2242_02940"/>
<feature type="transmembrane region" description="Helical" evidence="1">
    <location>
        <begin position="7"/>
        <end position="25"/>
    </location>
</feature>
<dbReference type="Proteomes" id="UP000178925">
    <property type="component" value="Unassembled WGS sequence"/>
</dbReference>
<evidence type="ECO:0000313" key="2">
    <source>
        <dbReference type="EMBL" id="OGF27006.1"/>
    </source>
</evidence>
<evidence type="ECO:0000313" key="3">
    <source>
        <dbReference type="Proteomes" id="UP000178925"/>
    </source>
</evidence>
<dbReference type="AlphaFoldDB" id="A0A1F5SKE9"/>
<accession>A0A1F5SKE9</accession>
<name>A0A1F5SKE9_9BACT</name>
<gene>
    <name evidence="2" type="ORF">A2242_02940</name>
</gene>
<organism evidence="2 3">
    <name type="scientific">Candidatus Falkowbacteria bacterium RIFOXYA2_FULL_47_9</name>
    <dbReference type="NCBI Taxonomy" id="1797995"/>
    <lineage>
        <taxon>Bacteria</taxon>
        <taxon>Candidatus Falkowiibacteriota</taxon>
    </lineage>
</organism>
<keyword evidence="1" id="KW-1133">Transmembrane helix</keyword>